<dbReference type="Pfam" id="PF00931">
    <property type="entry name" value="NB-ARC"/>
    <property type="match status" value="1"/>
</dbReference>
<dbReference type="AlphaFoldDB" id="A0A371E3I6"/>
<dbReference type="Gene3D" id="3.40.50.300">
    <property type="entry name" value="P-loop containing nucleotide triphosphate hydrolases"/>
    <property type="match status" value="1"/>
</dbReference>
<dbReference type="GO" id="GO:0006952">
    <property type="term" value="P:defense response"/>
    <property type="evidence" value="ECO:0007669"/>
    <property type="project" value="InterPro"/>
</dbReference>
<evidence type="ECO:0000256" key="3">
    <source>
        <dbReference type="SAM" id="Phobius"/>
    </source>
</evidence>
<feature type="transmembrane region" description="Helical" evidence="3">
    <location>
        <begin position="7"/>
        <end position="28"/>
    </location>
</feature>
<gene>
    <name evidence="6" type="primary">N</name>
    <name evidence="6" type="ORF">CR513_61283</name>
</gene>
<accession>A0A371E3I6</accession>
<evidence type="ECO:0000259" key="4">
    <source>
        <dbReference type="Pfam" id="PF00931"/>
    </source>
</evidence>
<dbReference type="InterPro" id="IPR044974">
    <property type="entry name" value="Disease_R_plants"/>
</dbReference>
<dbReference type="InterPro" id="IPR042197">
    <property type="entry name" value="Apaf_helical"/>
</dbReference>
<feature type="domain" description="NB-ARC" evidence="4">
    <location>
        <begin position="65"/>
        <end position="234"/>
    </location>
</feature>
<dbReference type="GO" id="GO:0043531">
    <property type="term" value="F:ADP binding"/>
    <property type="evidence" value="ECO:0007669"/>
    <property type="project" value="InterPro"/>
</dbReference>
<keyword evidence="3" id="KW-1133">Transmembrane helix</keyword>
<organism evidence="6 7">
    <name type="scientific">Mucuna pruriens</name>
    <name type="common">Velvet bean</name>
    <name type="synonym">Dolichos pruriens</name>
    <dbReference type="NCBI Taxonomy" id="157652"/>
    <lineage>
        <taxon>Eukaryota</taxon>
        <taxon>Viridiplantae</taxon>
        <taxon>Streptophyta</taxon>
        <taxon>Embryophyta</taxon>
        <taxon>Tracheophyta</taxon>
        <taxon>Spermatophyta</taxon>
        <taxon>Magnoliopsida</taxon>
        <taxon>eudicotyledons</taxon>
        <taxon>Gunneridae</taxon>
        <taxon>Pentapetalae</taxon>
        <taxon>rosids</taxon>
        <taxon>fabids</taxon>
        <taxon>Fabales</taxon>
        <taxon>Fabaceae</taxon>
        <taxon>Papilionoideae</taxon>
        <taxon>50 kb inversion clade</taxon>
        <taxon>NPAAA clade</taxon>
        <taxon>indigoferoid/millettioid clade</taxon>
        <taxon>Phaseoleae</taxon>
        <taxon>Mucuna</taxon>
    </lineage>
</organism>
<comment type="caution">
    <text evidence="6">The sequence shown here is derived from an EMBL/GenBank/DDBJ whole genome shotgun (WGS) entry which is preliminary data.</text>
</comment>
<evidence type="ECO:0000313" key="6">
    <source>
        <dbReference type="EMBL" id="RDX60563.1"/>
    </source>
</evidence>
<dbReference type="Gene3D" id="1.10.8.430">
    <property type="entry name" value="Helical domain of apoptotic protease-activating factors"/>
    <property type="match status" value="1"/>
</dbReference>
<dbReference type="EMBL" id="QJKJ01016769">
    <property type="protein sequence ID" value="RDX60563.1"/>
    <property type="molecule type" value="Genomic_DNA"/>
</dbReference>
<dbReference type="PANTHER" id="PTHR11017:SF560">
    <property type="entry name" value="RESISTANCE PROTEIN (TIR-NBS-LRR CLASS), PUTATIVE-RELATED"/>
    <property type="match status" value="1"/>
</dbReference>
<dbReference type="Proteomes" id="UP000257109">
    <property type="component" value="Unassembled WGS sequence"/>
</dbReference>
<keyword evidence="1" id="KW-0433">Leucine-rich repeat</keyword>
<keyword evidence="2" id="KW-0677">Repeat</keyword>
<dbReference type="OrthoDB" id="1901675at2759"/>
<dbReference type="PANTHER" id="PTHR11017">
    <property type="entry name" value="LEUCINE-RICH REPEAT-CONTAINING PROTEIN"/>
    <property type="match status" value="1"/>
</dbReference>
<dbReference type="Gene3D" id="3.80.10.10">
    <property type="entry name" value="Ribonuclease Inhibitor"/>
    <property type="match status" value="1"/>
</dbReference>
<evidence type="ECO:0000313" key="7">
    <source>
        <dbReference type="Proteomes" id="UP000257109"/>
    </source>
</evidence>
<feature type="non-terminal residue" evidence="6">
    <location>
        <position position="1"/>
    </location>
</feature>
<dbReference type="FunFam" id="1.10.8.430:FF:000002">
    <property type="entry name" value="Disease resistance protein (TIR-NBS-LRR class)"/>
    <property type="match status" value="1"/>
</dbReference>
<keyword evidence="7" id="KW-1185">Reference proteome</keyword>
<keyword evidence="3" id="KW-0472">Membrane</keyword>
<protein>
    <submittedName>
        <fullName evidence="6">TMV resistance protein N</fullName>
    </submittedName>
</protein>
<dbReference type="Pfam" id="PF23282">
    <property type="entry name" value="WHD_ROQ1"/>
    <property type="match status" value="1"/>
</dbReference>
<dbReference type="PRINTS" id="PR00364">
    <property type="entry name" value="DISEASERSIST"/>
</dbReference>
<dbReference type="SUPFAM" id="SSF52540">
    <property type="entry name" value="P-loop containing nucleoside triphosphate hydrolases"/>
    <property type="match status" value="1"/>
</dbReference>
<sequence length="929" mass="106108">SRYATDILFYAKFIIFDNLYLLSFGVIFCCRNENDVVKEIVGEVLKKLDRTYLSITDFPVGLESRVQRGIGFLRKQTRGTCILGIWGMGGIGKTTIAKAIYNEIRHEFKYKSFLANIREVWESDRGKIDLQMQLLSDIFKTEKMKVHSIDWGKAMIKERLFTKVVLVVLDDVNTIEQLNALCGNRNVTGGGSVVIVTTRDIRLLNVLDVDYVYEVEEMNKSESLELFSWHAFKEANPRKGFLELSKQVVTYCRALPLALEVLGSYLYKRTIEEWQSVLSKLKEIANDKIQEKLKISYDGLTNHMEKDIFLDICCFFIGKDRAFVTEILNGCGLHAEIGITILVERSLIKVEKNNKLGIHDLLRDMGREIVRQSSPLKPQKRTRLWVHDDVLNILREHTGTEAIEGLALKMQRTSRVCFNTETFEKMKRLRLLQLDHVQLAGDYGHLPKQLRWVYWQGFPLTNIPENFYQGNIVAINLKHSYLKLVWKEPQLLERLKFLNLSHSMYLSKTPDFSKLPNLEKLILKDCPRLYEVHHSIGDLSKLLLLNLKDCTCLGNLPTLIYQLKSLKTLIISGCSKIDKLEEDIVQMESLTTLIADNTSLKQVPFSIVRSKKIGYISLCGYEGLASDVFPSLIWSWMSPTRGLVSCIQSFASTSTSTVFVEIQDNKLGNLLSKISEFSKLQSISVQCDSDFQLTQEIRIILDDLCNVNFAELETTHAPQVSENTMVSRLIGMGSYHQVIDMLSKSISEGLTTHSASDFPLPGDKYPYWLAYEGEGYSVPFQVPDDSDYRMKGMTLCVVYSSTPKTMETESLNGVFIFNYTKCTIQIYKQAKTMSFTDEDWQRIISNLGPGDNVEIFVAFGHRMTVMKTAVYLIYGQPITTRMESSPKVSAQPSPDVEMEPSLNVQMESSKKPKKNIFKKITKKMRVCLC</sequence>
<feature type="non-terminal residue" evidence="6">
    <location>
        <position position="929"/>
    </location>
</feature>
<dbReference type="InterPro" id="IPR032675">
    <property type="entry name" value="LRR_dom_sf"/>
</dbReference>
<proteinExistence type="predicted"/>
<evidence type="ECO:0000256" key="2">
    <source>
        <dbReference type="ARBA" id="ARBA00022737"/>
    </source>
</evidence>
<dbReference type="InterPro" id="IPR058192">
    <property type="entry name" value="WHD_ROQ1-like"/>
</dbReference>
<dbReference type="SUPFAM" id="SSF52058">
    <property type="entry name" value="L domain-like"/>
    <property type="match status" value="1"/>
</dbReference>
<dbReference type="InterPro" id="IPR027417">
    <property type="entry name" value="P-loop_NTPase"/>
</dbReference>
<reference evidence="6" key="1">
    <citation type="submission" date="2018-05" db="EMBL/GenBank/DDBJ databases">
        <title>Draft genome of Mucuna pruriens seed.</title>
        <authorList>
            <person name="Nnadi N.E."/>
            <person name="Vos R."/>
            <person name="Hasami M.H."/>
            <person name="Devisetty U.K."/>
            <person name="Aguiy J.C."/>
        </authorList>
    </citation>
    <scope>NUCLEOTIDE SEQUENCE [LARGE SCALE GENOMIC DNA]</scope>
    <source>
        <strain evidence="6">JCA_2017</strain>
    </source>
</reference>
<dbReference type="InterPro" id="IPR002182">
    <property type="entry name" value="NB-ARC"/>
</dbReference>
<feature type="domain" description="Disease resistance protein Roq1-like winged-helix" evidence="5">
    <location>
        <begin position="303"/>
        <end position="374"/>
    </location>
</feature>
<name>A0A371E3I6_MUCPR</name>
<keyword evidence="3" id="KW-0812">Transmembrane</keyword>
<evidence type="ECO:0000256" key="1">
    <source>
        <dbReference type="ARBA" id="ARBA00022614"/>
    </source>
</evidence>
<evidence type="ECO:0000259" key="5">
    <source>
        <dbReference type="Pfam" id="PF23282"/>
    </source>
</evidence>